<dbReference type="InParanoid" id="G3ULM2"/>
<evidence type="ECO:0000313" key="4">
    <source>
        <dbReference type="Proteomes" id="UP000007646"/>
    </source>
</evidence>
<reference evidence="3 4" key="1">
    <citation type="submission" date="2009-06" db="EMBL/GenBank/DDBJ databases">
        <title>The Genome Sequence of Loxodonta africana (African elephant).</title>
        <authorList>
            <person name="Di Palma F."/>
            <person name="Heiman D."/>
            <person name="Young S."/>
            <person name="Johnson J."/>
            <person name="Lander E.S."/>
            <person name="Lindblad-Toh K."/>
        </authorList>
    </citation>
    <scope>NUCLEOTIDE SEQUENCE [LARGE SCALE GENOMIC DNA]</scope>
    <source>
        <strain evidence="3 4">Isolate ISIS603380</strain>
    </source>
</reference>
<dbReference type="GeneTree" id="ENSGT00940000165165"/>
<reference evidence="3" key="2">
    <citation type="submission" date="2025-08" db="UniProtKB">
        <authorList>
            <consortium name="Ensembl"/>
        </authorList>
    </citation>
    <scope>IDENTIFICATION</scope>
    <source>
        <strain evidence="3">Isolate ISIS603380</strain>
    </source>
</reference>
<dbReference type="InterPro" id="IPR037445">
    <property type="entry name" value="MAGE"/>
</dbReference>
<dbReference type="Pfam" id="PF01454">
    <property type="entry name" value="MAGE"/>
    <property type="match status" value="1"/>
</dbReference>
<dbReference type="Gene3D" id="1.10.10.1210">
    <property type="entry name" value="MAGE homology domain, winged helix WH2 motif"/>
    <property type="match status" value="1"/>
</dbReference>
<sequence>MSQGRECPCRTHAQHLEACSESEGLEAAQILKALKVISTPCSRSLMSGNMEEVPAAETPSTHQDPWSGCSSSTAITTTSSSKSDEGSRSPDKAESPITSHSPRDMEDLPIGPPDDMVPLVVQFLYKYQVKELITKEDMLEYKDDFLEIPKRTSEGIELVFSLDLKELEPTSHCYALTNKLGLTFDARMSGDERMPNTSLLMIILGTIFMKGNCATKEEIWEVLNMIALYSGRKHFILGEPRNFITKDLVQENYAQYRQVPNSHPPCYEFLWGPRAHAETKMKLLDFLTKIHESNPSCFPSQYQGPLEDEAERTQARIEGRAGTTTLASASSSDKPSSFSHA</sequence>
<dbReference type="InterPro" id="IPR021072">
    <property type="entry name" value="MAGE_N"/>
</dbReference>
<dbReference type="InterPro" id="IPR041898">
    <property type="entry name" value="MAGE_WH1"/>
</dbReference>
<evidence type="ECO:0000259" key="2">
    <source>
        <dbReference type="PROSITE" id="PS50838"/>
    </source>
</evidence>
<dbReference type="Gene3D" id="1.10.10.1200">
    <property type="entry name" value="MAGE homology domain, winged helix WH1 motif"/>
    <property type="match status" value="1"/>
</dbReference>
<protein>
    <recommendedName>
        <fullName evidence="2">MAGE domain-containing protein</fullName>
    </recommendedName>
</protein>
<dbReference type="HOGENOM" id="CLU_039582_1_0_1"/>
<dbReference type="Ensembl" id="ENSLAFT00000027639.1">
    <property type="protein sequence ID" value="ENSLAFP00000028731.1"/>
    <property type="gene ID" value="ENSLAFG00000027702.1"/>
</dbReference>
<dbReference type="Proteomes" id="UP000007646">
    <property type="component" value="Unassembled WGS sequence"/>
</dbReference>
<dbReference type="Pfam" id="PF12440">
    <property type="entry name" value="MAGE_N"/>
    <property type="match status" value="1"/>
</dbReference>
<proteinExistence type="predicted"/>
<dbReference type="GO" id="GO:0000122">
    <property type="term" value="P:negative regulation of transcription by RNA polymerase II"/>
    <property type="evidence" value="ECO:0007669"/>
    <property type="project" value="TreeGrafter"/>
</dbReference>
<feature type="domain" description="MAGE" evidence="2">
    <location>
        <begin position="119"/>
        <end position="305"/>
    </location>
</feature>
<evidence type="ECO:0000313" key="3">
    <source>
        <dbReference type="Ensembl" id="ENSLAFP00000028731.1"/>
    </source>
</evidence>
<dbReference type="PANTHER" id="PTHR11736:SF24">
    <property type="entry name" value="MAGE DOMAIN-CONTAINING PROTEIN"/>
    <property type="match status" value="1"/>
</dbReference>
<accession>G3ULM2</accession>
<dbReference type="PANTHER" id="PTHR11736">
    <property type="entry name" value="MELANOMA-ASSOCIATED ANTIGEN MAGE ANTIGEN"/>
    <property type="match status" value="1"/>
</dbReference>
<dbReference type="eggNOG" id="KOG4562">
    <property type="taxonomic scope" value="Eukaryota"/>
</dbReference>
<dbReference type="GO" id="GO:0005634">
    <property type="term" value="C:nucleus"/>
    <property type="evidence" value="ECO:0007669"/>
    <property type="project" value="TreeGrafter"/>
</dbReference>
<dbReference type="InterPro" id="IPR002190">
    <property type="entry name" value="MHD_dom"/>
</dbReference>
<dbReference type="PROSITE" id="PS50838">
    <property type="entry name" value="MAGE"/>
    <property type="match status" value="1"/>
</dbReference>
<evidence type="ECO:0000256" key="1">
    <source>
        <dbReference type="SAM" id="MobiDB-lite"/>
    </source>
</evidence>
<keyword evidence="4" id="KW-1185">Reference proteome</keyword>
<dbReference type="STRING" id="9785.ENSLAFP00000028731"/>
<dbReference type="InterPro" id="IPR041899">
    <property type="entry name" value="MAGE_WH2"/>
</dbReference>
<reference evidence="3" key="3">
    <citation type="submission" date="2025-09" db="UniProtKB">
        <authorList>
            <consortium name="Ensembl"/>
        </authorList>
    </citation>
    <scope>IDENTIFICATION</scope>
    <source>
        <strain evidence="3">Isolate ISIS603380</strain>
    </source>
</reference>
<dbReference type="SMART" id="SM01373">
    <property type="entry name" value="MAGE"/>
    <property type="match status" value="1"/>
</dbReference>
<dbReference type="SMART" id="SM01392">
    <property type="entry name" value="MAGE_N"/>
    <property type="match status" value="1"/>
</dbReference>
<name>G3ULM2_LOXAF</name>
<feature type="region of interest" description="Disordered" evidence="1">
    <location>
        <begin position="317"/>
        <end position="341"/>
    </location>
</feature>
<feature type="compositionally biased region" description="Low complexity" evidence="1">
    <location>
        <begin position="67"/>
        <end position="81"/>
    </location>
</feature>
<organism evidence="3 4">
    <name type="scientific">Loxodonta africana</name>
    <name type="common">African elephant</name>
    <dbReference type="NCBI Taxonomy" id="9785"/>
    <lineage>
        <taxon>Eukaryota</taxon>
        <taxon>Metazoa</taxon>
        <taxon>Chordata</taxon>
        <taxon>Craniata</taxon>
        <taxon>Vertebrata</taxon>
        <taxon>Euteleostomi</taxon>
        <taxon>Mammalia</taxon>
        <taxon>Eutheria</taxon>
        <taxon>Afrotheria</taxon>
        <taxon>Proboscidea</taxon>
        <taxon>Elephantidae</taxon>
        <taxon>Loxodonta</taxon>
    </lineage>
</organism>
<feature type="compositionally biased region" description="Low complexity" evidence="1">
    <location>
        <begin position="321"/>
        <end position="341"/>
    </location>
</feature>
<feature type="region of interest" description="Disordered" evidence="1">
    <location>
        <begin position="51"/>
        <end position="112"/>
    </location>
</feature>
<dbReference type="AlphaFoldDB" id="G3ULM2"/>
<dbReference type="FunFam" id="1.10.10.1210:FF:000001">
    <property type="entry name" value="melanoma-associated antigen D1"/>
    <property type="match status" value="1"/>
</dbReference>
<feature type="compositionally biased region" description="Basic and acidic residues" evidence="1">
    <location>
        <begin position="82"/>
        <end position="94"/>
    </location>
</feature>